<evidence type="ECO:0000256" key="1">
    <source>
        <dbReference type="SAM" id="Coils"/>
    </source>
</evidence>
<comment type="caution">
    <text evidence="3">The sequence shown here is derived from an EMBL/GenBank/DDBJ whole genome shotgun (WGS) entry which is preliminary data.</text>
</comment>
<evidence type="ECO:0000313" key="3">
    <source>
        <dbReference type="EMBL" id="HJA71330.1"/>
    </source>
</evidence>
<protein>
    <submittedName>
        <fullName evidence="3">Uncharacterized protein</fullName>
    </submittedName>
</protein>
<gene>
    <name evidence="3" type="ORF">IAA07_07070</name>
</gene>
<sequence>MVQAKVRDAWKGSSAENIPETLVSKYTMPPAMRTALEAVRLREQKASAELDRLFRAAQDTDPLFKGVDKRDLMRMVPLTDKMTDERIVDTAGQTFAVKLQENPGYFEERYPAGAAREVFDLKMDALFKRNSYLAQAVLMPDGFSQQLDPIPPTEVSPRDMYPSRLEIPLQRYRLSIAAKMNAAVQPGFHFQLPPAEQIFGGHHLLDGKKTVSAECRNVMAESFYTLRGLLLNGDPQENKRRLQHSEEQLLQSLERRQEIEQKIQDSIELLEECAKCEDKSKGFIMKQLQQEINKEKNADERKIELYSRLYVEGYEAVFQKYNREFTDLVTQYDHNFKEYSDQEIQKTGKAALAQEEAWKNKMELEAQVRLIRRNLEMPPERAASDAMDIPEKTEDMLKEMRSIDQTPDRIRDTTDKLARAERLHLHLNDPQEEPYLARMELKRFMELAGPYLESPYLTEEEQKNLRGMSAFASRIIKEPEDSPIQFRPKDPIHGNLGELSQALQEAARQSALREYEAKRSGDPAMQDLPEAEKLWDTFVSCHARRENLAEAYVTKEAPRIQAKLESQVSAVRRPTSFTKLTQEEQQVSGKQKPDKKEKQAQKSDQKTETHMMK</sequence>
<reference evidence="3" key="1">
    <citation type="journal article" date="2021" name="PeerJ">
        <title>Extensive microbial diversity within the chicken gut microbiome revealed by metagenomics and culture.</title>
        <authorList>
            <person name="Gilroy R."/>
            <person name="Ravi A."/>
            <person name="Getino M."/>
            <person name="Pursley I."/>
            <person name="Horton D.L."/>
            <person name="Alikhan N.F."/>
            <person name="Baker D."/>
            <person name="Gharbi K."/>
            <person name="Hall N."/>
            <person name="Watson M."/>
            <person name="Adriaenssens E.M."/>
            <person name="Foster-Nyarko E."/>
            <person name="Jarju S."/>
            <person name="Secka A."/>
            <person name="Antonio M."/>
            <person name="Oren A."/>
            <person name="Chaudhuri R.R."/>
            <person name="La Ragione R."/>
            <person name="Hildebrand F."/>
            <person name="Pallen M.J."/>
        </authorList>
    </citation>
    <scope>NUCLEOTIDE SEQUENCE</scope>
    <source>
        <strain evidence="3">CHK178-16964</strain>
    </source>
</reference>
<feature type="region of interest" description="Disordered" evidence="2">
    <location>
        <begin position="571"/>
        <end position="613"/>
    </location>
</feature>
<proteinExistence type="predicted"/>
<keyword evidence="1" id="KW-0175">Coiled coil</keyword>
<feature type="compositionally biased region" description="Basic and acidic residues" evidence="2">
    <location>
        <begin position="591"/>
        <end position="613"/>
    </location>
</feature>
<organism evidence="3 4">
    <name type="scientific">Candidatus Lachnoclostridium stercoravium</name>
    <dbReference type="NCBI Taxonomy" id="2838633"/>
    <lineage>
        <taxon>Bacteria</taxon>
        <taxon>Bacillati</taxon>
        <taxon>Bacillota</taxon>
        <taxon>Clostridia</taxon>
        <taxon>Lachnospirales</taxon>
        <taxon>Lachnospiraceae</taxon>
    </lineage>
</organism>
<dbReference type="EMBL" id="DWZA01000061">
    <property type="protein sequence ID" value="HJA71330.1"/>
    <property type="molecule type" value="Genomic_DNA"/>
</dbReference>
<dbReference type="Proteomes" id="UP000823900">
    <property type="component" value="Unassembled WGS sequence"/>
</dbReference>
<name>A0A9D2HID2_9FIRM</name>
<dbReference type="AlphaFoldDB" id="A0A9D2HID2"/>
<feature type="coiled-coil region" evidence="1">
    <location>
        <begin position="242"/>
        <end position="305"/>
    </location>
</feature>
<evidence type="ECO:0000256" key="2">
    <source>
        <dbReference type="SAM" id="MobiDB-lite"/>
    </source>
</evidence>
<feature type="compositionally biased region" description="Polar residues" evidence="2">
    <location>
        <begin position="571"/>
        <end position="589"/>
    </location>
</feature>
<evidence type="ECO:0000313" key="4">
    <source>
        <dbReference type="Proteomes" id="UP000823900"/>
    </source>
</evidence>
<reference evidence="3" key="2">
    <citation type="submission" date="2021-04" db="EMBL/GenBank/DDBJ databases">
        <authorList>
            <person name="Gilroy R."/>
        </authorList>
    </citation>
    <scope>NUCLEOTIDE SEQUENCE</scope>
    <source>
        <strain evidence="3">CHK178-16964</strain>
    </source>
</reference>
<accession>A0A9D2HID2</accession>